<feature type="transmembrane region" description="Helical" evidence="7">
    <location>
        <begin position="16"/>
        <end position="36"/>
    </location>
</feature>
<evidence type="ECO:0000256" key="2">
    <source>
        <dbReference type="ARBA" id="ARBA00007362"/>
    </source>
</evidence>
<dbReference type="AlphaFoldDB" id="A0A0B7NU87"/>
<evidence type="ECO:0000256" key="5">
    <source>
        <dbReference type="ARBA" id="ARBA00022989"/>
    </source>
</evidence>
<evidence type="ECO:0000256" key="4">
    <source>
        <dbReference type="ARBA" id="ARBA00022692"/>
    </source>
</evidence>
<name>A0A0B7NU87_PROFF</name>
<evidence type="ECO:0000256" key="7">
    <source>
        <dbReference type="SAM" id="Phobius"/>
    </source>
</evidence>
<feature type="transmembrane region" description="Helical" evidence="7">
    <location>
        <begin position="103"/>
        <end position="123"/>
    </location>
</feature>
<comment type="subcellular location">
    <subcellularLocation>
        <location evidence="1">Cell membrane</location>
        <topology evidence="1">Multi-pass membrane protein</topology>
    </subcellularLocation>
</comment>
<feature type="transmembrane region" description="Helical" evidence="7">
    <location>
        <begin position="75"/>
        <end position="97"/>
    </location>
</feature>
<keyword evidence="4 7" id="KW-0812">Transmembrane</keyword>
<feature type="transmembrane region" description="Helical" evidence="7">
    <location>
        <begin position="247"/>
        <end position="265"/>
    </location>
</feature>
<sequence>MSSAPEHPAARRPSSLPAASALLLIAMLWGSSYFMNKALVGMMPPGDITAVRFTMSAIVLALVAPRALRMSRRTLLQGIAMGTAYGIAQLFLMFGIVHTSASVSGFLTGMYAVFTAVMVALILRRNPPPRVWISVGLATAALGVLTLAPGATGGLGLGELLSIAAAVGFAAHIVLTDMFIDQRRVMSLAIVQTATVAVWSLAVAAPGGITMPHGTVQWGALIYLGVLCGALTLFLQAWGQARMEASRAAVIMSSEPLWAAVFAVLAGQEALSVRTVVGGTLMMGAIWLAVRIPPLRRRTDPPPTAAS</sequence>
<evidence type="ECO:0000256" key="1">
    <source>
        <dbReference type="ARBA" id="ARBA00004651"/>
    </source>
</evidence>
<feature type="transmembrane region" description="Helical" evidence="7">
    <location>
        <begin position="130"/>
        <end position="148"/>
    </location>
</feature>
<proteinExistence type="inferred from homology"/>
<keyword evidence="6 7" id="KW-0472">Membrane</keyword>
<dbReference type="InterPro" id="IPR051258">
    <property type="entry name" value="Diverse_Substrate_Transporter"/>
</dbReference>
<gene>
    <name evidence="9" type="ORF">PFCIRM138_01885</name>
</gene>
<dbReference type="InterPro" id="IPR037185">
    <property type="entry name" value="EmrE-like"/>
</dbReference>
<comment type="similarity">
    <text evidence="2">Belongs to the EamA transporter family.</text>
</comment>
<accession>A0A0B7NU87</accession>
<feature type="transmembrane region" description="Helical" evidence="7">
    <location>
        <begin position="215"/>
        <end position="235"/>
    </location>
</feature>
<feature type="transmembrane region" description="Helical" evidence="7">
    <location>
        <begin position="160"/>
        <end position="180"/>
    </location>
</feature>
<reference evidence="9" key="1">
    <citation type="submission" date="2014-08" db="EMBL/GenBank/DDBJ databases">
        <authorList>
            <person name="Falentin Helene"/>
        </authorList>
    </citation>
    <scope>NUCLEOTIDE SEQUENCE</scope>
</reference>
<evidence type="ECO:0000313" key="9">
    <source>
        <dbReference type="EMBL" id="CEP27495.1"/>
    </source>
</evidence>
<dbReference type="PANTHER" id="PTHR42920:SF5">
    <property type="entry name" value="EAMA DOMAIN-CONTAINING PROTEIN"/>
    <property type="match status" value="1"/>
</dbReference>
<protein>
    <submittedName>
        <fullName evidence="9">Hypothetical transmembrane protein</fullName>
    </submittedName>
</protein>
<organism evidence="9">
    <name type="scientific">Propionibacterium freudenreichii subsp. freudenreichii</name>
    <dbReference type="NCBI Taxonomy" id="66712"/>
    <lineage>
        <taxon>Bacteria</taxon>
        <taxon>Bacillati</taxon>
        <taxon>Actinomycetota</taxon>
        <taxon>Actinomycetes</taxon>
        <taxon>Propionibacteriales</taxon>
        <taxon>Propionibacteriaceae</taxon>
        <taxon>Propionibacterium</taxon>
    </lineage>
</organism>
<feature type="transmembrane region" description="Helical" evidence="7">
    <location>
        <begin position="187"/>
        <end position="209"/>
    </location>
</feature>
<dbReference type="Pfam" id="PF00892">
    <property type="entry name" value="EamA"/>
    <property type="match status" value="2"/>
</dbReference>
<evidence type="ECO:0000256" key="3">
    <source>
        <dbReference type="ARBA" id="ARBA00022475"/>
    </source>
</evidence>
<dbReference type="GO" id="GO:0005886">
    <property type="term" value="C:plasma membrane"/>
    <property type="evidence" value="ECO:0007669"/>
    <property type="project" value="UniProtKB-SubCell"/>
</dbReference>
<feature type="transmembrane region" description="Helical" evidence="7">
    <location>
        <begin position="271"/>
        <end position="290"/>
    </location>
</feature>
<dbReference type="InterPro" id="IPR000620">
    <property type="entry name" value="EamA_dom"/>
</dbReference>
<dbReference type="PANTHER" id="PTHR42920">
    <property type="entry name" value="OS03G0707200 PROTEIN-RELATED"/>
    <property type="match status" value="1"/>
</dbReference>
<dbReference type="EMBL" id="LM676436">
    <property type="protein sequence ID" value="CEP27495.1"/>
    <property type="molecule type" value="Genomic_DNA"/>
</dbReference>
<evidence type="ECO:0000259" key="8">
    <source>
        <dbReference type="Pfam" id="PF00892"/>
    </source>
</evidence>
<keyword evidence="3" id="KW-1003">Cell membrane</keyword>
<dbReference type="SUPFAM" id="SSF103481">
    <property type="entry name" value="Multidrug resistance efflux transporter EmrE"/>
    <property type="match status" value="2"/>
</dbReference>
<evidence type="ECO:0000256" key="6">
    <source>
        <dbReference type="ARBA" id="ARBA00023136"/>
    </source>
</evidence>
<feature type="domain" description="EamA" evidence="8">
    <location>
        <begin position="157"/>
        <end position="290"/>
    </location>
</feature>
<feature type="domain" description="EamA" evidence="8">
    <location>
        <begin position="19"/>
        <end position="145"/>
    </location>
</feature>
<keyword evidence="5 7" id="KW-1133">Transmembrane helix</keyword>
<feature type="transmembrane region" description="Helical" evidence="7">
    <location>
        <begin position="48"/>
        <end position="68"/>
    </location>
</feature>